<evidence type="ECO:0000256" key="1">
    <source>
        <dbReference type="SAM" id="MobiDB-lite"/>
    </source>
</evidence>
<protein>
    <submittedName>
        <fullName evidence="3">Uncharacterized protein</fullName>
    </submittedName>
</protein>
<feature type="compositionally biased region" description="Basic and acidic residues" evidence="1">
    <location>
        <begin position="39"/>
        <end position="61"/>
    </location>
</feature>
<dbReference type="Proteomes" id="UP000030758">
    <property type="component" value="Unassembled WGS sequence"/>
</dbReference>
<proteinExistence type="predicted"/>
<accession>A0A085NMC5</accession>
<gene>
    <name evidence="2" type="ORF">M513_09770</name>
    <name evidence="3" type="ORF">M514_09770</name>
</gene>
<keyword evidence="4" id="KW-1185">Reference proteome</keyword>
<feature type="region of interest" description="Disordered" evidence="1">
    <location>
        <begin position="1"/>
        <end position="61"/>
    </location>
</feature>
<evidence type="ECO:0000313" key="4">
    <source>
        <dbReference type="Proteomes" id="UP000030764"/>
    </source>
</evidence>
<name>A0A085NMC5_9BILA</name>
<sequence>MKSPVSRLASLAGREPMVNRQGKLLIRQNQLPSGPPNGADHDGNALSNHELKDQLTEGRMH</sequence>
<organism evidence="3">
    <name type="scientific">Trichuris suis</name>
    <name type="common">pig whipworm</name>
    <dbReference type="NCBI Taxonomy" id="68888"/>
    <lineage>
        <taxon>Eukaryota</taxon>
        <taxon>Metazoa</taxon>
        <taxon>Ecdysozoa</taxon>
        <taxon>Nematoda</taxon>
        <taxon>Enoplea</taxon>
        <taxon>Dorylaimia</taxon>
        <taxon>Trichinellida</taxon>
        <taxon>Trichuridae</taxon>
        <taxon>Trichuris</taxon>
    </lineage>
</organism>
<evidence type="ECO:0000313" key="2">
    <source>
        <dbReference type="EMBL" id="KFD49323.1"/>
    </source>
</evidence>
<dbReference type="EMBL" id="KL363273">
    <property type="protein sequence ID" value="KFD49323.1"/>
    <property type="molecule type" value="Genomic_DNA"/>
</dbReference>
<evidence type="ECO:0000313" key="3">
    <source>
        <dbReference type="EMBL" id="KFD70621.1"/>
    </source>
</evidence>
<reference evidence="3 4" key="1">
    <citation type="journal article" date="2014" name="Nat. Genet.">
        <title>Genome and transcriptome of the porcine whipworm Trichuris suis.</title>
        <authorList>
            <person name="Jex A.R."/>
            <person name="Nejsum P."/>
            <person name="Schwarz E.M."/>
            <person name="Hu L."/>
            <person name="Young N.D."/>
            <person name="Hall R.S."/>
            <person name="Korhonen P.K."/>
            <person name="Liao S."/>
            <person name="Thamsborg S."/>
            <person name="Xia J."/>
            <person name="Xu P."/>
            <person name="Wang S."/>
            <person name="Scheerlinck J.P."/>
            <person name="Hofmann A."/>
            <person name="Sternberg P.W."/>
            <person name="Wang J."/>
            <person name="Gasser R.B."/>
        </authorList>
    </citation>
    <scope>NUCLEOTIDE SEQUENCE [LARGE SCALE GENOMIC DNA]</scope>
    <source>
        <strain evidence="3">DCEP-RM93F</strain>
        <strain evidence="2">DCEP-RM93M</strain>
    </source>
</reference>
<dbReference type="Proteomes" id="UP000030764">
    <property type="component" value="Unassembled WGS sequence"/>
</dbReference>
<dbReference type="AlphaFoldDB" id="A0A085NMC5"/>
<dbReference type="EMBL" id="KL367486">
    <property type="protein sequence ID" value="KFD70621.1"/>
    <property type="molecule type" value="Genomic_DNA"/>
</dbReference>